<evidence type="ECO:0000256" key="5">
    <source>
        <dbReference type="ARBA" id="ARBA00023212"/>
    </source>
</evidence>
<dbReference type="InterPro" id="IPR005455">
    <property type="entry name" value="PFN_euk"/>
</dbReference>
<evidence type="ECO:0000256" key="1">
    <source>
        <dbReference type="ARBA" id="ARBA00004245"/>
    </source>
</evidence>
<dbReference type="PANTHER" id="PTHR11604:SF0">
    <property type="entry name" value="PROFILIN"/>
    <property type="match status" value="1"/>
</dbReference>
<comment type="similarity">
    <text evidence="2 7">Belongs to the profilin family.</text>
</comment>
<proteinExistence type="inferred from homology"/>
<dbReference type="Proteomes" id="UP000253664">
    <property type="component" value="Unassembled WGS sequence"/>
</dbReference>
<evidence type="ECO:0000256" key="2">
    <source>
        <dbReference type="ARBA" id="ARBA00010058"/>
    </source>
</evidence>
<protein>
    <recommendedName>
        <fullName evidence="7">Profilin</fullName>
    </recommendedName>
</protein>
<dbReference type="PRINTS" id="PR01640">
    <property type="entry name" value="PROFILINPLNT"/>
</dbReference>
<dbReference type="PROSITE" id="PS00414">
    <property type="entry name" value="PROFILIN"/>
    <property type="match status" value="1"/>
</dbReference>
<dbReference type="EMBL" id="LKCN02000014">
    <property type="protein sequence ID" value="RCI09814.1"/>
    <property type="molecule type" value="Genomic_DNA"/>
</dbReference>
<dbReference type="GO" id="GO:0005938">
    <property type="term" value="C:cell cortex"/>
    <property type="evidence" value="ECO:0007669"/>
    <property type="project" value="TreeGrafter"/>
</dbReference>
<comment type="function">
    <text evidence="6">Binds to actin and affects the structure of the cytoskeleton. At high concentrations, profilin prevents the polymerization of actin, whereas it enhances it at low concentrations.</text>
</comment>
<sequence>MSWQSYVDSSLVGSGHVDKGAIISAAGDSTWAASPEFQVLPPLKPAEMKAIASIASGDAAAKDKAYSDGLFIAGDRYVVARADDGNIYARSGKLGVAIAKTTQAIVIGHHGENQIAGNATSTVESLAQYLIGLKY</sequence>
<dbReference type="Gene3D" id="3.30.450.30">
    <property type="entry name" value="Dynein light chain 2a, cytoplasmic"/>
    <property type="match status" value="1"/>
</dbReference>
<dbReference type="InterPro" id="IPR027310">
    <property type="entry name" value="Profilin_CS"/>
</dbReference>
<dbReference type="Pfam" id="PF00235">
    <property type="entry name" value="Profilin"/>
    <property type="match status" value="1"/>
</dbReference>
<evidence type="ECO:0000313" key="8">
    <source>
        <dbReference type="EMBL" id="RCI09814.1"/>
    </source>
</evidence>
<dbReference type="InterPro" id="IPR036140">
    <property type="entry name" value="PFN_sf"/>
</dbReference>
<dbReference type="STRING" id="1330021.A0A367L5W5"/>
<evidence type="ECO:0000256" key="6">
    <source>
        <dbReference type="RuleBase" id="RU003908"/>
    </source>
</evidence>
<keyword evidence="9" id="KW-1185">Reference proteome</keyword>
<dbReference type="SUPFAM" id="SSF55770">
    <property type="entry name" value="Profilin (actin-binding protein)"/>
    <property type="match status" value="1"/>
</dbReference>
<dbReference type="OrthoDB" id="421374at2759"/>
<organism evidence="8 9">
    <name type="scientific">Ophiocordyceps polyrhachis-furcata BCC 54312</name>
    <dbReference type="NCBI Taxonomy" id="1330021"/>
    <lineage>
        <taxon>Eukaryota</taxon>
        <taxon>Fungi</taxon>
        <taxon>Dikarya</taxon>
        <taxon>Ascomycota</taxon>
        <taxon>Pezizomycotina</taxon>
        <taxon>Sordariomycetes</taxon>
        <taxon>Hypocreomycetidae</taxon>
        <taxon>Hypocreales</taxon>
        <taxon>Ophiocordycipitaceae</taxon>
        <taxon>Ophiocordyceps</taxon>
    </lineage>
</organism>
<dbReference type="SMART" id="SM00392">
    <property type="entry name" value="PROF"/>
    <property type="match status" value="1"/>
</dbReference>
<dbReference type="GO" id="GO:0005856">
    <property type="term" value="C:cytoskeleton"/>
    <property type="evidence" value="ECO:0007669"/>
    <property type="project" value="UniProtKB-SubCell"/>
</dbReference>
<dbReference type="GO" id="GO:0003785">
    <property type="term" value="F:actin monomer binding"/>
    <property type="evidence" value="ECO:0007669"/>
    <property type="project" value="TreeGrafter"/>
</dbReference>
<keyword evidence="3" id="KW-0963">Cytoplasm</keyword>
<accession>A0A367L5W5</accession>
<evidence type="ECO:0000256" key="3">
    <source>
        <dbReference type="ARBA" id="ARBA00022490"/>
    </source>
</evidence>
<keyword evidence="4 7" id="KW-0009">Actin-binding</keyword>
<comment type="caution">
    <text evidence="8">The sequence shown here is derived from an EMBL/GenBank/DDBJ whole genome shotgun (WGS) entry which is preliminary data.</text>
</comment>
<reference evidence="8 9" key="1">
    <citation type="journal article" date="2015" name="BMC Genomics">
        <title>Insights from the genome of Ophiocordyceps polyrhachis-furcata to pathogenicity and host specificity in insect fungi.</title>
        <authorList>
            <person name="Wichadakul D."/>
            <person name="Kobmoo N."/>
            <person name="Ingsriswang S."/>
            <person name="Tangphatsornruang S."/>
            <person name="Chantasingh D."/>
            <person name="Luangsa-ard J.J."/>
            <person name="Eurwilaichitr L."/>
        </authorList>
    </citation>
    <scope>NUCLEOTIDE SEQUENCE [LARGE SCALE GENOMIC DNA]</scope>
    <source>
        <strain evidence="8 9">BCC 54312</strain>
    </source>
</reference>
<name>A0A367L5W5_9HYPO</name>
<evidence type="ECO:0000256" key="4">
    <source>
        <dbReference type="ARBA" id="ARBA00023203"/>
    </source>
</evidence>
<evidence type="ECO:0000313" key="9">
    <source>
        <dbReference type="Proteomes" id="UP000253664"/>
    </source>
</evidence>
<evidence type="ECO:0000256" key="7">
    <source>
        <dbReference type="RuleBase" id="RU003909"/>
    </source>
</evidence>
<gene>
    <name evidence="8" type="ORF">L249_4173</name>
</gene>
<dbReference type="CDD" id="cd00148">
    <property type="entry name" value="PROF"/>
    <property type="match status" value="1"/>
</dbReference>
<dbReference type="PANTHER" id="PTHR11604">
    <property type="entry name" value="PROFILIN"/>
    <property type="match status" value="1"/>
</dbReference>
<dbReference type="InterPro" id="IPR048278">
    <property type="entry name" value="PFN"/>
</dbReference>
<keyword evidence="5 6" id="KW-0206">Cytoskeleton</keyword>
<comment type="subunit">
    <text evidence="6">Occurs in many kinds of cells as a complex with monomeric actin in a 1:1 ratio.</text>
</comment>
<dbReference type="PRINTS" id="PR00392">
    <property type="entry name" value="PROFILIN"/>
</dbReference>
<comment type="subcellular location">
    <subcellularLocation>
        <location evidence="1">Cytoplasm</location>
        <location evidence="1">Cytoskeleton</location>
    </subcellularLocation>
</comment>
<dbReference type="AlphaFoldDB" id="A0A367L5W5"/>